<dbReference type="SMART" id="SM00448">
    <property type="entry name" value="REC"/>
    <property type="match status" value="1"/>
</dbReference>
<evidence type="ECO:0000256" key="1">
    <source>
        <dbReference type="PROSITE-ProRule" id="PRU00169"/>
    </source>
</evidence>
<dbReference type="SUPFAM" id="SSF52172">
    <property type="entry name" value="CheY-like"/>
    <property type="match status" value="1"/>
</dbReference>
<protein>
    <submittedName>
        <fullName evidence="3">Response regulator</fullName>
    </submittedName>
</protein>
<keyword evidence="1" id="KW-0597">Phosphoprotein</keyword>
<name>A0A7Y8Y432_9FLAO</name>
<dbReference type="PROSITE" id="PS50110">
    <property type="entry name" value="RESPONSE_REGULATORY"/>
    <property type="match status" value="1"/>
</dbReference>
<feature type="domain" description="Response regulatory" evidence="2">
    <location>
        <begin position="8"/>
        <end position="128"/>
    </location>
</feature>
<dbReference type="Proteomes" id="UP000535020">
    <property type="component" value="Unassembled WGS sequence"/>
</dbReference>
<dbReference type="InterPro" id="IPR001789">
    <property type="entry name" value="Sig_transdc_resp-reg_receiver"/>
</dbReference>
<dbReference type="AlphaFoldDB" id="A0A7Y8Y432"/>
<dbReference type="PANTHER" id="PTHR44520">
    <property type="entry name" value="RESPONSE REGULATOR RCP1-RELATED"/>
    <property type="match status" value="1"/>
</dbReference>
<feature type="modified residue" description="4-aspartylphosphate" evidence="1">
    <location>
        <position position="61"/>
    </location>
</feature>
<sequence length="146" mass="16621">MKTDSNFTIFYTDDDPEDLEFFREATQSIDQSVELVTLSNGKELIDILDNPPPTPHLVFLDVNMPGLTGFDVLQHVRKTESREQLPIVMFTTSNDQVIIETSLRLGANFFVQKSSSFPNLKKSIEHAIKIDWSKFKTTSDNFVYAA</sequence>
<keyword evidence="4" id="KW-1185">Reference proteome</keyword>
<accession>A0A7Y8Y432</accession>
<organism evidence="3 4">
    <name type="scientific">Flavobacterium agri</name>
    <dbReference type="NCBI Taxonomy" id="2743471"/>
    <lineage>
        <taxon>Bacteria</taxon>
        <taxon>Pseudomonadati</taxon>
        <taxon>Bacteroidota</taxon>
        <taxon>Flavobacteriia</taxon>
        <taxon>Flavobacteriales</taxon>
        <taxon>Flavobacteriaceae</taxon>
        <taxon>Flavobacterium</taxon>
    </lineage>
</organism>
<evidence type="ECO:0000313" key="3">
    <source>
        <dbReference type="EMBL" id="NYA72161.1"/>
    </source>
</evidence>
<dbReference type="GO" id="GO:0000160">
    <property type="term" value="P:phosphorelay signal transduction system"/>
    <property type="evidence" value="ECO:0007669"/>
    <property type="project" value="InterPro"/>
</dbReference>
<gene>
    <name evidence="3" type="ORF">HZF10_14625</name>
</gene>
<dbReference type="InterPro" id="IPR052893">
    <property type="entry name" value="TCS_response_regulator"/>
</dbReference>
<dbReference type="EMBL" id="JACBJI010000007">
    <property type="protein sequence ID" value="NYA72161.1"/>
    <property type="molecule type" value="Genomic_DNA"/>
</dbReference>
<reference evidence="3 4" key="1">
    <citation type="submission" date="2020-07" db="EMBL/GenBank/DDBJ databases">
        <authorList>
            <person name="Sun Q."/>
        </authorList>
    </citation>
    <scope>NUCLEOTIDE SEQUENCE [LARGE SCALE GENOMIC DNA]</scope>
    <source>
        <strain evidence="3 4">MAH-1</strain>
    </source>
</reference>
<evidence type="ECO:0000313" key="4">
    <source>
        <dbReference type="Proteomes" id="UP000535020"/>
    </source>
</evidence>
<dbReference type="Gene3D" id="3.40.50.2300">
    <property type="match status" value="1"/>
</dbReference>
<dbReference type="RefSeq" id="WP_176006971.1">
    <property type="nucleotide sequence ID" value="NZ_JABWMI010000018.1"/>
</dbReference>
<dbReference type="PANTHER" id="PTHR44520:SF2">
    <property type="entry name" value="RESPONSE REGULATOR RCP1"/>
    <property type="match status" value="1"/>
</dbReference>
<dbReference type="Pfam" id="PF00072">
    <property type="entry name" value="Response_reg"/>
    <property type="match status" value="1"/>
</dbReference>
<comment type="caution">
    <text evidence="3">The sequence shown here is derived from an EMBL/GenBank/DDBJ whole genome shotgun (WGS) entry which is preliminary data.</text>
</comment>
<proteinExistence type="predicted"/>
<dbReference type="InterPro" id="IPR011006">
    <property type="entry name" value="CheY-like_superfamily"/>
</dbReference>
<evidence type="ECO:0000259" key="2">
    <source>
        <dbReference type="PROSITE" id="PS50110"/>
    </source>
</evidence>